<proteinExistence type="predicted"/>
<sequence>MFTVRPSSFTVVFHLSKNSYQILHISFVRPTLSLPPLSPIICLPPSLTLSLSPCLHLSRLPLNLHFVTCLSFSLGLSFF</sequence>
<organism evidence="1">
    <name type="scientific">Cucumis melo</name>
    <name type="common">Muskmelon</name>
    <dbReference type="NCBI Taxonomy" id="3656"/>
    <lineage>
        <taxon>Eukaryota</taxon>
        <taxon>Viridiplantae</taxon>
        <taxon>Streptophyta</taxon>
        <taxon>Embryophyta</taxon>
        <taxon>Tracheophyta</taxon>
        <taxon>Spermatophyta</taxon>
        <taxon>Magnoliopsida</taxon>
        <taxon>eudicotyledons</taxon>
        <taxon>Gunneridae</taxon>
        <taxon>Pentapetalae</taxon>
        <taxon>rosids</taxon>
        <taxon>fabids</taxon>
        <taxon>Cucurbitales</taxon>
        <taxon>Cucurbitaceae</taxon>
        <taxon>Benincaseae</taxon>
        <taxon>Cucumis</taxon>
    </lineage>
</organism>
<name>A0A9I9E957_CUCME</name>
<dbReference type="Gramene" id="MELO3C030522.2.1">
    <property type="protein sequence ID" value="MELO3C030522.2.1"/>
    <property type="gene ID" value="MELO3C030522.2"/>
</dbReference>
<dbReference type="EnsemblPlants" id="MELO3C030522.2.1">
    <property type="protein sequence ID" value="MELO3C030522.2.1"/>
    <property type="gene ID" value="MELO3C030522.2"/>
</dbReference>
<reference evidence="1" key="1">
    <citation type="submission" date="2023-03" db="UniProtKB">
        <authorList>
            <consortium name="EnsemblPlants"/>
        </authorList>
    </citation>
    <scope>IDENTIFICATION</scope>
</reference>
<protein>
    <submittedName>
        <fullName evidence="1">Uncharacterized protein</fullName>
    </submittedName>
</protein>
<accession>A0A9I9E957</accession>
<evidence type="ECO:0000313" key="1">
    <source>
        <dbReference type="EnsemblPlants" id="MELO3C030522.2.1"/>
    </source>
</evidence>
<dbReference type="AlphaFoldDB" id="A0A9I9E957"/>